<dbReference type="HAMAP" id="MF_00692">
    <property type="entry name" value="SelO"/>
    <property type="match status" value="1"/>
</dbReference>
<dbReference type="Pfam" id="PF02696">
    <property type="entry name" value="SelO"/>
    <property type="match status" value="1"/>
</dbReference>
<sequence>MMARMATNNGRSRLARSLGGWRRVPGAAFDNAVLRELPLDAEPKNFVRGAVSGACFSRVEPTPISSPELVVTSPNSLRLAGIELVIKGEDQGISDGDQGITKGHDDLQPIETLVPVLAGNKLLPGSETAAQCYCGHQFGFFSGQLGDGAALYLGEVVTGDERWELQLKGSGLTPYSRTADGRKVLRSTLREFLCSENMFALGVPTTRAGSVVMSRETQVLRDVFYNGNAKMEPTAVVTRIAKSFLRFGSFEIFKDEDELTGLAGPSAHLEDKQHMMRKMLDFTIRQYFPEIDGENKYQDFFEEVVRRTAKLVAKWQTLGFCHGVLNTDNMSIVGDTLDYGPFGFMEHFDPKHICNTSDDRGRYRYETQPDICKWNCGVLADQLGLVIERTELEPALEKFDAVYEAEYMRLMREKLGLMPELDDEKNDKLLVDTLFDVLTHTGADFTCTFRYLSDLDAFDSGDSRERVVNQLVNVSETLAQQKRKVEQESGGVSDAQFDMIVALLQENPARARQYGIAPALVAQMTTNRAAMEALAATTDEERMDSIRTAWEDWIDAYISRVREDSDAASAPERRARMRKSNPLFVLRNHVAQKAIDLAHKGDYDGVQHILELMSHPFDEPRDDHDLEYARPQDPSTAPLCVSCSS</sequence>
<comment type="cofactor">
    <cofactor evidence="1">
        <name>Mg(2+)</name>
        <dbReference type="ChEBI" id="CHEBI:18420"/>
    </cofactor>
</comment>
<keyword evidence="7" id="KW-0067">ATP-binding</keyword>
<dbReference type="GO" id="GO:0005524">
    <property type="term" value="F:ATP binding"/>
    <property type="evidence" value="ECO:0007669"/>
    <property type="project" value="UniProtKB-KW"/>
</dbReference>
<dbReference type="EMBL" id="BSXW01000542">
    <property type="protein sequence ID" value="GMF25132.1"/>
    <property type="molecule type" value="Genomic_DNA"/>
</dbReference>
<proteinExistence type="inferred from homology"/>
<gene>
    <name evidence="11" type="ORF">Plil01_001034700</name>
</gene>
<accession>A0A9W6X096</accession>
<dbReference type="PANTHER" id="PTHR12153">
    <property type="entry name" value="SELENOPROTEIN O"/>
    <property type="match status" value="1"/>
</dbReference>
<dbReference type="GO" id="GO:0016779">
    <property type="term" value="F:nucleotidyltransferase activity"/>
    <property type="evidence" value="ECO:0007669"/>
    <property type="project" value="UniProtKB-KW"/>
</dbReference>
<comment type="caution">
    <text evidence="11">The sequence shown here is derived from an EMBL/GenBank/DDBJ whole genome shotgun (WGS) entry which is preliminary data.</text>
</comment>
<evidence type="ECO:0000256" key="4">
    <source>
        <dbReference type="ARBA" id="ARBA00022695"/>
    </source>
</evidence>
<dbReference type="GO" id="GO:0046872">
    <property type="term" value="F:metal ion binding"/>
    <property type="evidence" value="ECO:0007669"/>
    <property type="project" value="UniProtKB-KW"/>
</dbReference>
<keyword evidence="12" id="KW-1185">Reference proteome</keyword>
<dbReference type="Proteomes" id="UP001165083">
    <property type="component" value="Unassembled WGS sequence"/>
</dbReference>
<evidence type="ECO:0000313" key="12">
    <source>
        <dbReference type="Proteomes" id="UP001165083"/>
    </source>
</evidence>
<keyword evidence="4" id="KW-0548">Nucleotidyltransferase</keyword>
<dbReference type="InterPro" id="IPR003846">
    <property type="entry name" value="SelO"/>
</dbReference>
<name>A0A9W6X096_9STRA</name>
<evidence type="ECO:0000313" key="11">
    <source>
        <dbReference type="EMBL" id="GMF25132.1"/>
    </source>
</evidence>
<keyword evidence="8" id="KW-0460">Magnesium</keyword>
<keyword evidence="3" id="KW-0808">Transferase</keyword>
<evidence type="ECO:0000256" key="8">
    <source>
        <dbReference type="ARBA" id="ARBA00022842"/>
    </source>
</evidence>
<dbReference type="AlphaFoldDB" id="A0A9W6X096"/>
<feature type="region of interest" description="Disordered" evidence="10">
    <location>
        <begin position="620"/>
        <end position="645"/>
    </location>
</feature>
<organism evidence="11 12">
    <name type="scientific">Phytophthora lilii</name>
    <dbReference type="NCBI Taxonomy" id="2077276"/>
    <lineage>
        <taxon>Eukaryota</taxon>
        <taxon>Sar</taxon>
        <taxon>Stramenopiles</taxon>
        <taxon>Oomycota</taxon>
        <taxon>Peronosporomycetes</taxon>
        <taxon>Peronosporales</taxon>
        <taxon>Peronosporaceae</taxon>
        <taxon>Phytophthora</taxon>
    </lineage>
</organism>
<keyword evidence="6" id="KW-0547">Nucleotide-binding</keyword>
<reference evidence="11" key="1">
    <citation type="submission" date="2023-04" db="EMBL/GenBank/DDBJ databases">
        <title>Phytophthora lilii NBRC 32176.</title>
        <authorList>
            <person name="Ichikawa N."/>
            <person name="Sato H."/>
            <person name="Tonouchi N."/>
        </authorList>
    </citation>
    <scope>NUCLEOTIDE SEQUENCE</scope>
    <source>
        <strain evidence="11">NBRC 32176</strain>
    </source>
</reference>
<feature type="compositionally biased region" description="Basic and acidic residues" evidence="10">
    <location>
        <begin position="620"/>
        <end position="630"/>
    </location>
</feature>
<evidence type="ECO:0000256" key="3">
    <source>
        <dbReference type="ARBA" id="ARBA00022679"/>
    </source>
</evidence>
<dbReference type="OrthoDB" id="10254721at2759"/>
<evidence type="ECO:0000256" key="7">
    <source>
        <dbReference type="ARBA" id="ARBA00022840"/>
    </source>
</evidence>
<protein>
    <recommendedName>
        <fullName evidence="9">Selenoprotein O</fullName>
    </recommendedName>
</protein>
<evidence type="ECO:0000256" key="6">
    <source>
        <dbReference type="ARBA" id="ARBA00022741"/>
    </source>
</evidence>
<dbReference type="PANTHER" id="PTHR12153:SF15">
    <property type="entry name" value="PROTEIN ADENYLYLTRANSFERASE SELO, MITOCHONDRIAL"/>
    <property type="match status" value="1"/>
</dbReference>
<evidence type="ECO:0000256" key="9">
    <source>
        <dbReference type="ARBA" id="ARBA00031547"/>
    </source>
</evidence>
<keyword evidence="5" id="KW-0479">Metal-binding</keyword>
<evidence type="ECO:0000256" key="10">
    <source>
        <dbReference type="SAM" id="MobiDB-lite"/>
    </source>
</evidence>
<evidence type="ECO:0000256" key="5">
    <source>
        <dbReference type="ARBA" id="ARBA00022723"/>
    </source>
</evidence>
<comment type="similarity">
    <text evidence="2">Belongs to the SELO family.</text>
</comment>
<evidence type="ECO:0000256" key="1">
    <source>
        <dbReference type="ARBA" id="ARBA00001946"/>
    </source>
</evidence>
<evidence type="ECO:0000256" key="2">
    <source>
        <dbReference type="ARBA" id="ARBA00009747"/>
    </source>
</evidence>